<feature type="transmembrane region" description="Helical" evidence="1">
    <location>
        <begin position="196"/>
        <end position="215"/>
    </location>
</feature>
<dbReference type="PANTHER" id="PTHR38454">
    <property type="entry name" value="INTEGRAL MEMBRANE PROTEIN-RELATED"/>
    <property type="match status" value="1"/>
</dbReference>
<feature type="transmembrane region" description="Helical" evidence="1">
    <location>
        <begin position="96"/>
        <end position="117"/>
    </location>
</feature>
<feature type="transmembrane region" description="Helical" evidence="1">
    <location>
        <begin position="511"/>
        <end position="530"/>
    </location>
</feature>
<reference evidence="2" key="1">
    <citation type="submission" date="2019-08" db="EMBL/GenBank/DDBJ databases">
        <authorList>
            <person name="Kucharzyk K."/>
            <person name="Murdoch R.W."/>
            <person name="Higgins S."/>
            <person name="Loffler F."/>
        </authorList>
    </citation>
    <scope>NUCLEOTIDE SEQUENCE</scope>
</reference>
<feature type="transmembrane region" description="Helical" evidence="1">
    <location>
        <begin position="382"/>
        <end position="401"/>
    </location>
</feature>
<feature type="transmembrane region" description="Helical" evidence="1">
    <location>
        <begin position="421"/>
        <end position="442"/>
    </location>
</feature>
<feature type="transmembrane region" description="Helical" evidence="1">
    <location>
        <begin position="173"/>
        <end position="190"/>
    </location>
</feature>
<dbReference type="Pfam" id="PF09586">
    <property type="entry name" value="YfhO"/>
    <property type="match status" value="1"/>
</dbReference>
<keyword evidence="1" id="KW-1133">Transmembrane helix</keyword>
<feature type="transmembrane region" description="Helical" evidence="1">
    <location>
        <begin position="537"/>
        <end position="554"/>
    </location>
</feature>
<feature type="transmembrane region" description="Helical" evidence="1">
    <location>
        <begin position="356"/>
        <end position="375"/>
    </location>
</feature>
<sequence>MNKENIFKRFLPHIIAILIFLAVSAIYFSPILEGLELRQSDMSNFKGMSKELADYKETTGKGASWTNSLFGGMPSYQILGPDSHNVLQSLSKPITLWGYNLNLGVMFLYMLGFYVFVIALGGNYWLGILAALAYALASYNIIIIEVGHITKAWAMAMMAPIFAGMILVFRKKYLSGGALFILALGLQISFSHIQITYYTMLGGIILAITYFVFAIKEKKIKDYAIGGVILVVGSLIALMPNSSSIAMNQEYLKHTMRGGSDITVKPKGDTQTKNSKGLTIDYAYQWSYGKGETLTILIPDAKGGGSSDQRYEKNAKNRIAYAQSNQPTRQNDPNINQVLNQYVQASYWGEQPFTAGTVYFGAIIIFLATLGFILIKGRERWWLLIATILSFILAWGNNFLAVNEWLFYNLPFYNKFRTPSMALVLANVTLIILAVLGLKEFFSKEIDNKKKKRALYISVGIVGGISLLCAIIPSMFASFTSTKDSMFEEYLGSSFVQALFEDRKSMFVSDAWRSFLFIAGAFAALYLFALEKVKKEYLVSIILTLLIVVDLWGVDKRYLTKDNFVKPQETAIYPTSADEEILTQVKENNINHYRVYNLSVNTFNDASTSYFHPSIGGYHGAKLQRYQDIIDFYFLNRNYVQNDLMDEVKLMNNPIRQFFKAYQGQVSVNIGVLNMLDTKYLILPTGDGVKAYPNTEACGAAWFVPQVEWAKDANEEILKLDNFNPKEKVIIDAKFKSIVKPITSFDSTATIKFERAADNSPEYLKYTTNSNSDAIMVCSEIYYPEDWKAYIDGKEVEYFRANYILRAINVPKGKHVVEFKLESDTFNTYNIISLIGSIIIVLILLLAILYPFYQNRKLKITSKK</sequence>
<accession>A0A644UL37</accession>
<feature type="transmembrane region" description="Helical" evidence="1">
    <location>
        <begin position="150"/>
        <end position="168"/>
    </location>
</feature>
<feature type="transmembrane region" description="Helical" evidence="1">
    <location>
        <begin position="222"/>
        <end position="239"/>
    </location>
</feature>
<name>A0A644UL37_9ZZZZ</name>
<feature type="transmembrane region" description="Helical" evidence="1">
    <location>
        <begin position="12"/>
        <end position="32"/>
    </location>
</feature>
<dbReference type="InterPro" id="IPR018580">
    <property type="entry name" value="Uncharacterised_YfhO"/>
</dbReference>
<evidence type="ECO:0008006" key="3">
    <source>
        <dbReference type="Google" id="ProtNLM"/>
    </source>
</evidence>
<comment type="caution">
    <text evidence="2">The sequence shown here is derived from an EMBL/GenBank/DDBJ whole genome shotgun (WGS) entry which is preliminary data.</text>
</comment>
<dbReference type="AlphaFoldDB" id="A0A644UL37"/>
<keyword evidence="1" id="KW-0812">Transmembrane</keyword>
<evidence type="ECO:0000256" key="1">
    <source>
        <dbReference type="SAM" id="Phobius"/>
    </source>
</evidence>
<evidence type="ECO:0000313" key="2">
    <source>
        <dbReference type="EMBL" id="MPL79625.1"/>
    </source>
</evidence>
<dbReference type="EMBL" id="VSSQ01000128">
    <property type="protein sequence ID" value="MPL79625.1"/>
    <property type="molecule type" value="Genomic_DNA"/>
</dbReference>
<feature type="transmembrane region" description="Helical" evidence="1">
    <location>
        <begin position="454"/>
        <end position="476"/>
    </location>
</feature>
<gene>
    <name evidence="2" type="ORF">SDC9_25509</name>
</gene>
<organism evidence="2">
    <name type="scientific">bioreactor metagenome</name>
    <dbReference type="NCBI Taxonomy" id="1076179"/>
    <lineage>
        <taxon>unclassified sequences</taxon>
        <taxon>metagenomes</taxon>
        <taxon>ecological metagenomes</taxon>
    </lineage>
</organism>
<keyword evidence="1" id="KW-0472">Membrane</keyword>
<protein>
    <recommendedName>
        <fullName evidence="3">Membrane protein YfhO</fullName>
    </recommendedName>
</protein>
<dbReference type="PANTHER" id="PTHR38454:SF1">
    <property type="entry name" value="INTEGRAL MEMBRANE PROTEIN"/>
    <property type="match status" value="1"/>
</dbReference>
<feature type="transmembrane region" description="Helical" evidence="1">
    <location>
        <begin position="831"/>
        <end position="853"/>
    </location>
</feature>
<feature type="transmembrane region" description="Helical" evidence="1">
    <location>
        <begin position="124"/>
        <end position="144"/>
    </location>
</feature>
<proteinExistence type="predicted"/>